<name>A0ABS5EZT8_9PROT</name>
<comment type="similarity">
    <text evidence="1">Belongs to the CapA family.</text>
</comment>
<dbReference type="SUPFAM" id="SSF56300">
    <property type="entry name" value="Metallo-dependent phosphatases"/>
    <property type="match status" value="1"/>
</dbReference>
<sequence length="438" mass="47814">MSTSPFRLALTGDSILQRRLRSRVDPELTPLFDLIRGADLAFTNLEVVPNDYRGDPALESGGSHFGAPAWVLDELTEAGFSLFATATNHCLDYGISGLRAGIDALERRGLTYAGIGPNLEDARRPAYHTHPGATVALLSCSSTFAKGQEAGAQRADMPGRPGLNPLRYDTMHEVTPAQLEQLRAIAEQLGLERQRREIIKLGFGFPPADPEVLPIGAMNFRPAEKTALRTSAKATDVEDIARWVREARLSADIVLVSLHAHEAGASKEEPAEFIAPFARRMIEEGADLVVGHGPHLLRGMEIHKGKPIFYSLGNFIGQNELVPRIPADSYERFRASPMMTPGQVYRQRTAGDTKGFPADRRFWESVMPVCRFDGADLVGMEIHPVSLGLGEAAHRRGRPRLAAGEEGAGILQRFAALSEPFGTRLRIDGDRGWLDIGG</sequence>
<protein>
    <submittedName>
        <fullName evidence="3">CapA family protein</fullName>
    </submittedName>
</protein>
<evidence type="ECO:0000256" key="1">
    <source>
        <dbReference type="ARBA" id="ARBA00005662"/>
    </source>
</evidence>
<dbReference type="PANTHER" id="PTHR33393">
    <property type="entry name" value="POLYGLUTAMINE SYNTHESIS ACCESSORY PROTEIN RV0574C-RELATED"/>
    <property type="match status" value="1"/>
</dbReference>
<comment type="caution">
    <text evidence="3">The sequence shown here is derived from an EMBL/GenBank/DDBJ whole genome shotgun (WGS) entry which is preliminary data.</text>
</comment>
<dbReference type="RefSeq" id="WP_211853474.1">
    <property type="nucleotide sequence ID" value="NZ_JAAGBB010000017.1"/>
</dbReference>
<dbReference type="InterPro" id="IPR019079">
    <property type="entry name" value="Capsule_synth_CapA"/>
</dbReference>
<gene>
    <name evidence="3" type="ORF">GXW71_15715</name>
</gene>
<dbReference type="InterPro" id="IPR052169">
    <property type="entry name" value="CW_Biosynth-Accessory"/>
</dbReference>
<organism evidence="3 4">
    <name type="scientific">Plastoroseomonas hellenica</name>
    <dbReference type="NCBI Taxonomy" id="2687306"/>
    <lineage>
        <taxon>Bacteria</taxon>
        <taxon>Pseudomonadati</taxon>
        <taxon>Pseudomonadota</taxon>
        <taxon>Alphaproteobacteria</taxon>
        <taxon>Acetobacterales</taxon>
        <taxon>Acetobacteraceae</taxon>
        <taxon>Plastoroseomonas</taxon>
    </lineage>
</organism>
<dbReference type="PANTHER" id="PTHR33393:SF11">
    <property type="entry name" value="POLYGLUTAMINE SYNTHESIS ACCESSORY PROTEIN RV0574C-RELATED"/>
    <property type="match status" value="1"/>
</dbReference>
<evidence type="ECO:0000313" key="3">
    <source>
        <dbReference type="EMBL" id="MBR0665806.1"/>
    </source>
</evidence>
<proteinExistence type="inferred from homology"/>
<evidence type="ECO:0000313" key="4">
    <source>
        <dbReference type="Proteomes" id="UP001196870"/>
    </source>
</evidence>
<feature type="domain" description="Capsule synthesis protein CapA" evidence="2">
    <location>
        <begin position="7"/>
        <end position="319"/>
    </location>
</feature>
<dbReference type="CDD" id="cd07381">
    <property type="entry name" value="MPP_CapA"/>
    <property type="match status" value="1"/>
</dbReference>
<keyword evidence="4" id="KW-1185">Reference proteome</keyword>
<dbReference type="EMBL" id="JAAGBB010000017">
    <property type="protein sequence ID" value="MBR0665806.1"/>
    <property type="molecule type" value="Genomic_DNA"/>
</dbReference>
<dbReference type="Pfam" id="PF09587">
    <property type="entry name" value="PGA_cap"/>
    <property type="match status" value="1"/>
</dbReference>
<accession>A0ABS5EZT8</accession>
<reference evidence="4" key="1">
    <citation type="journal article" date="2021" name="Syst. Appl. Microbiol.">
        <title>Roseomonas hellenica sp. nov., isolated from roots of wild-growing Alkanna tinctoria.</title>
        <authorList>
            <person name="Rat A."/>
            <person name="Naranjo H.D."/>
            <person name="Lebbe L."/>
            <person name="Cnockaert M."/>
            <person name="Krigas N."/>
            <person name="Grigoriadou K."/>
            <person name="Maloupa E."/>
            <person name="Willems A."/>
        </authorList>
    </citation>
    <scope>NUCLEOTIDE SEQUENCE [LARGE SCALE GENOMIC DNA]</scope>
    <source>
        <strain evidence="4">LMG 31523</strain>
    </source>
</reference>
<dbReference type="InterPro" id="IPR029052">
    <property type="entry name" value="Metallo-depent_PP-like"/>
</dbReference>
<dbReference type="SMART" id="SM00854">
    <property type="entry name" value="PGA_cap"/>
    <property type="match status" value="1"/>
</dbReference>
<dbReference type="Proteomes" id="UP001196870">
    <property type="component" value="Unassembled WGS sequence"/>
</dbReference>
<evidence type="ECO:0000259" key="2">
    <source>
        <dbReference type="SMART" id="SM00854"/>
    </source>
</evidence>